<dbReference type="AlphaFoldDB" id="A0A9D4E3D5"/>
<proteinExistence type="predicted"/>
<accession>A0A9D4E3D5</accession>
<evidence type="ECO:0000313" key="2">
    <source>
        <dbReference type="EMBL" id="KAH3771374.1"/>
    </source>
</evidence>
<feature type="signal peptide" evidence="1">
    <location>
        <begin position="1"/>
        <end position="15"/>
    </location>
</feature>
<reference evidence="2" key="2">
    <citation type="submission" date="2020-11" db="EMBL/GenBank/DDBJ databases">
        <authorList>
            <person name="McCartney M.A."/>
            <person name="Auch B."/>
            <person name="Kono T."/>
            <person name="Mallez S."/>
            <person name="Becker A."/>
            <person name="Gohl D.M."/>
            <person name="Silverstein K.A.T."/>
            <person name="Koren S."/>
            <person name="Bechman K.B."/>
            <person name="Herman A."/>
            <person name="Abrahante J.E."/>
            <person name="Garbe J."/>
        </authorList>
    </citation>
    <scope>NUCLEOTIDE SEQUENCE</scope>
    <source>
        <strain evidence="2">Duluth1</strain>
        <tissue evidence="2">Whole animal</tissue>
    </source>
</reference>
<gene>
    <name evidence="2" type="ORF">DPMN_172690</name>
</gene>
<sequence>MTICLIYWLIVGCFATTLRLPDCSVARCPARVCPEPYTPPGRCCPVCSTPRRPDCSVVYCALLGCLGSEYTPPGQCCPVCRGR</sequence>
<comment type="caution">
    <text evidence="2">The sequence shown here is derived from an EMBL/GenBank/DDBJ whole genome shotgun (WGS) entry which is preliminary data.</text>
</comment>
<feature type="chain" id="PRO_5038963993" evidence="1">
    <location>
        <begin position="16"/>
        <end position="83"/>
    </location>
</feature>
<dbReference type="EMBL" id="JAIWYP010000009">
    <property type="protein sequence ID" value="KAH3771374.1"/>
    <property type="molecule type" value="Genomic_DNA"/>
</dbReference>
<name>A0A9D4E3D5_DREPO</name>
<evidence type="ECO:0000256" key="1">
    <source>
        <dbReference type="SAM" id="SignalP"/>
    </source>
</evidence>
<organism evidence="2 3">
    <name type="scientific">Dreissena polymorpha</name>
    <name type="common">Zebra mussel</name>
    <name type="synonym">Mytilus polymorpha</name>
    <dbReference type="NCBI Taxonomy" id="45954"/>
    <lineage>
        <taxon>Eukaryota</taxon>
        <taxon>Metazoa</taxon>
        <taxon>Spiralia</taxon>
        <taxon>Lophotrochozoa</taxon>
        <taxon>Mollusca</taxon>
        <taxon>Bivalvia</taxon>
        <taxon>Autobranchia</taxon>
        <taxon>Heteroconchia</taxon>
        <taxon>Euheterodonta</taxon>
        <taxon>Imparidentia</taxon>
        <taxon>Neoheterodontei</taxon>
        <taxon>Myida</taxon>
        <taxon>Dreissenoidea</taxon>
        <taxon>Dreissenidae</taxon>
        <taxon>Dreissena</taxon>
    </lineage>
</organism>
<protein>
    <submittedName>
        <fullName evidence="2">Uncharacterized protein</fullName>
    </submittedName>
</protein>
<reference evidence="2" key="1">
    <citation type="journal article" date="2019" name="bioRxiv">
        <title>The Genome of the Zebra Mussel, Dreissena polymorpha: A Resource for Invasive Species Research.</title>
        <authorList>
            <person name="McCartney M.A."/>
            <person name="Auch B."/>
            <person name="Kono T."/>
            <person name="Mallez S."/>
            <person name="Zhang Y."/>
            <person name="Obille A."/>
            <person name="Becker A."/>
            <person name="Abrahante J.E."/>
            <person name="Garbe J."/>
            <person name="Badalamenti J.P."/>
            <person name="Herman A."/>
            <person name="Mangelson H."/>
            <person name="Liachko I."/>
            <person name="Sullivan S."/>
            <person name="Sone E.D."/>
            <person name="Koren S."/>
            <person name="Silverstein K.A.T."/>
            <person name="Beckman K.B."/>
            <person name="Gohl D.M."/>
        </authorList>
    </citation>
    <scope>NUCLEOTIDE SEQUENCE</scope>
    <source>
        <strain evidence="2">Duluth1</strain>
        <tissue evidence="2">Whole animal</tissue>
    </source>
</reference>
<keyword evidence="3" id="KW-1185">Reference proteome</keyword>
<evidence type="ECO:0000313" key="3">
    <source>
        <dbReference type="Proteomes" id="UP000828390"/>
    </source>
</evidence>
<dbReference type="Proteomes" id="UP000828390">
    <property type="component" value="Unassembled WGS sequence"/>
</dbReference>
<keyword evidence="1" id="KW-0732">Signal</keyword>